<dbReference type="Gene3D" id="1.10.260.40">
    <property type="entry name" value="lambda repressor-like DNA-binding domains"/>
    <property type="match status" value="1"/>
</dbReference>
<evidence type="ECO:0000313" key="1">
    <source>
        <dbReference type="EMBL" id="XAN19585.1"/>
    </source>
</evidence>
<name>A0ABZ3GFE9_ACHDE</name>
<reference evidence="1 2" key="1">
    <citation type="submission" date="2024-05" db="EMBL/GenBank/DDBJ databases">
        <title>Achromobacter denitrificans. BP1, complete genome.</title>
        <authorList>
            <person name="Zhang B."/>
        </authorList>
    </citation>
    <scope>NUCLEOTIDE SEQUENCE [LARGE SCALE GENOMIC DNA]</scope>
    <source>
        <strain evidence="1 2">BP1</strain>
    </source>
</reference>
<dbReference type="EMBL" id="CP154792">
    <property type="protein sequence ID" value="XAN19585.1"/>
    <property type="molecule type" value="Genomic_DNA"/>
</dbReference>
<dbReference type="SUPFAM" id="SSF47413">
    <property type="entry name" value="lambda repressor-like DNA-binding domains"/>
    <property type="match status" value="1"/>
</dbReference>
<proteinExistence type="predicted"/>
<accession>A0ABZ3GFE9</accession>
<dbReference type="GeneID" id="92845198"/>
<sequence>MLSIFHSRPIAAGRGLRSDAHARAVDSPAPQAFGLGGLRQPLVLTTVAPPEEDGPAGVLPEPIRNAIVEGGASALRAWRNYCGISMRTLQLRTDTSSATLQAIDRGDVTICEWTVGALAKALHVEAWQLLEAQALASRQGRARVSSEKYAGFAK</sequence>
<organism evidence="1 2">
    <name type="scientific">Achromobacter denitrificans</name>
    <name type="common">Alcaligenes denitrificans</name>
    <dbReference type="NCBI Taxonomy" id="32002"/>
    <lineage>
        <taxon>Bacteria</taxon>
        <taxon>Pseudomonadati</taxon>
        <taxon>Pseudomonadota</taxon>
        <taxon>Betaproteobacteria</taxon>
        <taxon>Burkholderiales</taxon>
        <taxon>Alcaligenaceae</taxon>
        <taxon>Achromobacter</taxon>
    </lineage>
</organism>
<dbReference type="InterPro" id="IPR010982">
    <property type="entry name" value="Lambda_DNA-bd_dom_sf"/>
</dbReference>
<dbReference type="RefSeq" id="WP_062681359.1">
    <property type="nucleotide sequence ID" value="NZ_BLWG01000781.1"/>
</dbReference>
<protein>
    <submittedName>
        <fullName evidence="1">Transcriptional regulator</fullName>
    </submittedName>
</protein>
<dbReference type="Proteomes" id="UP001446337">
    <property type="component" value="Chromosome"/>
</dbReference>
<evidence type="ECO:0000313" key="2">
    <source>
        <dbReference type="Proteomes" id="UP001446337"/>
    </source>
</evidence>
<gene>
    <name evidence="1" type="ORF">AAIK43_16450</name>
</gene>
<keyword evidence="2" id="KW-1185">Reference proteome</keyword>